<protein>
    <submittedName>
        <fullName evidence="2">Uncharacterized protein</fullName>
    </submittedName>
</protein>
<keyword evidence="1" id="KW-0812">Transmembrane</keyword>
<organism evidence="2 3">
    <name type="scientific">Akanthomyces muscarius</name>
    <name type="common">Entomopathogenic fungus</name>
    <name type="synonym">Lecanicillium muscarium</name>
    <dbReference type="NCBI Taxonomy" id="2231603"/>
    <lineage>
        <taxon>Eukaryota</taxon>
        <taxon>Fungi</taxon>
        <taxon>Dikarya</taxon>
        <taxon>Ascomycota</taxon>
        <taxon>Pezizomycotina</taxon>
        <taxon>Sordariomycetes</taxon>
        <taxon>Hypocreomycetidae</taxon>
        <taxon>Hypocreales</taxon>
        <taxon>Cordycipitaceae</taxon>
        <taxon>Akanthomyces</taxon>
    </lineage>
</organism>
<dbReference type="AlphaFoldDB" id="A0A9W8Q610"/>
<evidence type="ECO:0000256" key="1">
    <source>
        <dbReference type="SAM" id="Phobius"/>
    </source>
</evidence>
<accession>A0A9W8Q610</accession>
<sequence length="95" mass="10584">MQQGLVPQMQILAADAAVCLFITYWIFLAHSRRTSDAYFFPLTSAWPGINISSKHHSIDSPLAIRSRSTIATAISSATPFTRFIFLDRSQILVPT</sequence>
<dbReference type="RefSeq" id="XP_056049457.1">
    <property type="nucleotide sequence ID" value="XM_056195871.1"/>
</dbReference>
<evidence type="ECO:0000313" key="2">
    <source>
        <dbReference type="EMBL" id="KAJ4145787.1"/>
    </source>
</evidence>
<evidence type="ECO:0000313" key="3">
    <source>
        <dbReference type="Proteomes" id="UP001144673"/>
    </source>
</evidence>
<keyword evidence="1" id="KW-1133">Transmembrane helix</keyword>
<dbReference type="EMBL" id="JAJHUN010000011">
    <property type="protein sequence ID" value="KAJ4145787.1"/>
    <property type="molecule type" value="Genomic_DNA"/>
</dbReference>
<dbReference type="GeneID" id="80891782"/>
<keyword evidence="3" id="KW-1185">Reference proteome</keyword>
<keyword evidence="1" id="KW-0472">Membrane</keyword>
<dbReference type="KEGG" id="amus:LMH87_004623"/>
<gene>
    <name evidence="2" type="ORF">LMH87_004623</name>
</gene>
<feature type="transmembrane region" description="Helical" evidence="1">
    <location>
        <begin position="6"/>
        <end position="27"/>
    </location>
</feature>
<reference evidence="2" key="1">
    <citation type="journal article" date="2023" name="Access Microbiol">
        <title>De-novo genome assembly for Akanthomyces muscarius, a biocontrol agent of insect agricultural pests.</title>
        <authorList>
            <person name="Erdos Z."/>
            <person name="Studholme D.J."/>
            <person name="Raymond B."/>
            <person name="Sharma M."/>
        </authorList>
    </citation>
    <scope>NUCLEOTIDE SEQUENCE</scope>
    <source>
        <strain evidence="2">Ve6</strain>
    </source>
</reference>
<proteinExistence type="predicted"/>
<dbReference type="Proteomes" id="UP001144673">
    <property type="component" value="Chromosome 2"/>
</dbReference>
<comment type="caution">
    <text evidence="2">The sequence shown here is derived from an EMBL/GenBank/DDBJ whole genome shotgun (WGS) entry which is preliminary data.</text>
</comment>
<name>A0A9W8Q610_AKAMU</name>